<sequence length="76" mass="8346">MVTPDLHGGDKKLPHTRIGLRIGQLIDRRSLRNSHVIQTSQCADDEAAEQNSHDGHTGDVEEKLEVGIIGKPLQRG</sequence>
<dbReference type="AlphaFoldDB" id="A0A177IQU9"/>
<keyword evidence="3" id="KW-1185">Reference proteome</keyword>
<protein>
    <submittedName>
        <fullName evidence="2">Uncharacterized protein</fullName>
    </submittedName>
</protein>
<dbReference type="Proteomes" id="UP000076947">
    <property type="component" value="Unassembled WGS sequence"/>
</dbReference>
<evidence type="ECO:0000256" key="1">
    <source>
        <dbReference type="SAM" id="MobiDB-lite"/>
    </source>
</evidence>
<accession>A0A177IQU9</accession>
<reference evidence="3" key="1">
    <citation type="submission" date="2016-02" db="EMBL/GenBank/DDBJ databases">
        <authorList>
            <person name="Kaur G."/>
            <person name="Nair G.R."/>
            <person name="Mayilraj S."/>
        </authorList>
    </citation>
    <scope>NUCLEOTIDE SEQUENCE [LARGE SCALE GENOMIC DNA]</scope>
    <source>
        <strain evidence="3">GA-15</strain>
    </source>
</reference>
<evidence type="ECO:0000313" key="3">
    <source>
        <dbReference type="Proteomes" id="UP000076947"/>
    </source>
</evidence>
<name>A0A177IQU9_9CORY</name>
<comment type="caution">
    <text evidence="2">The sequence shown here is derived from an EMBL/GenBank/DDBJ whole genome shotgun (WGS) entry which is preliminary data.</text>
</comment>
<feature type="region of interest" description="Disordered" evidence="1">
    <location>
        <begin position="44"/>
        <end position="64"/>
    </location>
</feature>
<dbReference type="EMBL" id="LSTQ01000008">
    <property type="protein sequence ID" value="OAH30365.1"/>
    <property type="molecule type" value="Genomic_DNA"/>
</dbReference>
<organism evidence="2 3">
    <name type="scientific">Corynebacterium stationis</name>
    <dbReference type="NCBI Taxonomy" id="1705"/>
    <lineage>
        <taxon>Bacteria</taxon>
        <taxon>Bacillati</taxon>
        <taxon>Actinomycetota</taxon>
        <taxon>Actinomycetes</taxon>
        <taxon>Mycobacteriales</taxon>
        <taxon>Corynebacteriaceae</taxon>
        <taxon>Corynebacterium</taxon>
    </lineage>
</organism>
<evidence type="ECO:0000313" key="2">
    <source>
        <dbReference type="EMBL" id="OAH30365.1"/>
    </source>
</evidence>
<feature type="compositionally biased region" description="Basic and acidic residues" evidence="1">
    <location>
        <begin position="51"/>
        <end position="64"/>
    </location>
</feature>
<proteinExistence type="predicted"/>
<gene>
    <name evidence="2" type="ORF">AYJ05_06375</name>
</gene>